<evidence type="ECO:0000256" key="1">
    <source>
        <dbReference type="SAM" id="MobiDB-lite"/>
    </source>
</evidence>
<dbReference type="KEGG" id="tng:GSTEN00004943G001"/>
<gene>
    <name evidence="2" type="ORF">GSTENG00004943001</name>
</gene>
<proteinExistence type="predicted"/>
<sequence>GRLEAELQGMAAGDGSTFVPVVRAPPPSVKHGSKKNRAVRKRSSPWQPRNKPDPDDVDHGNGGRRPGQQPGSSPGAGRHGHGGFTHEQSLQTSRVGVARCFYLAGFLPGRPSRPDPGGNPAISGATSAQRGSAHILPLKQPINPGRHT</sequence>
<dbReference type="EMBL" id="CAAE01007646">
    <property type="protein sequence ID" value="CAF90603.1"/>
    <property type="molecule type" value="Genomic_DNA"/>
</dbReference>
<reference evidence="2" key="2">
    <citation type="submission" date="2004-02" db="EMBL/GenBank/DDBJ databases">
        <authorList>
            <consortium name="Genoscope"/>
            <consortium name="Whitehead Institute Centre for Genome Research"/>
        </authorList>
    </citation>
    <scope>NUCLEOTIDE SEQUENCE</scope>
</reference>
<feature type="non-terminal residue" evidence="2">
    <location>
        <position position="148"/>
    </location>
</feature>
<feature type="region of interest" description="Disordered" evidence="1">
    <location>
        <begin position="105"/>
        <end position="148"/>
    </location>
</feature>
<feature type="compositionally biased region" description="Low complexity" evidence="1">
    <location>
        <begin position="66"/>
        <end position="76"/>
    </location>
</feature>
<feature type="region of interest" description="Disordered" evidence="1">
    <location>
        <begin position="1"/>
        <end position="91"/>
    </location>
</feature>
<feature type="compositionally biased region" description="Basic residues" evidence="1">
    <location>
        <begin position="31"/>
        <end position="43"/>
    </location>
</feature>
<dbReference type="AlphaFoldDB" id="Q4T929"/>
<protein>
    <submittedName>
        <fullName evidence="2">Chromosome undetermined SCAF7646, whole genome shotgun sequence</fullName>
    </submittedName>
</protein>
<name>Q4T929_TETNG</name>
<organism evidence="2">
    <name type="scientific">Tetraodon nigroviridis</name>
    <name type="common">Spotted green pufferfish</name>
    <name type="synonym">Chelonodon nigroviridis</name>
    <dbReference type="NCBI Taxonomy" id="99883"/>
    <lineage>
        <taxon>Eukaryota</taxon>
        <taxon>Metazoa</taxon>
        <taxon>Chordata</taxon>
        <taxon>Craniata</taxon>
        <taxon>Vertebrata</taxon>
        <taxon>Euteleostomi</taxon>
        <taxon>Actinopterygii</taxon>
        <taxon>Neopterygii</taxon>
        <taxon>Teleostei</taxon>
        <taxon>Neoteleostei</taxon>
        <taxon>Acanthomorphata</taxon>
        <taxon>Eupercaria</taxon>
        <taxon>Tetraodontiformes</taxon>
        <taxon>Tetradontoidea</taxon>
        <taxon>Tetraodontidae</taxon>
        <taxon>Tetraodon</taxon>
    </lineage>
</organism>
<feature type="non-terminal residue" evidence="2">
    <location>
        <position position="1"/>
    </location>
</feature>
<evidence type="ECO:0000313" key="2">
    <source>
        <dbReference type="EMBL" id="CAF90603.1"/>
    </source>
</evidence>
<reference evidence="2" key="1">
    <citation type="journal article" date="2004" name="Nature">
        <title>Genome duplication in the teleost fish Tetraodon nigroviridis reveals the early vertebrate proto-karyotype.</title>
        <authorList>
            <person name="Jaillon O."/>
            <person name="Aury J.-M."/>
            <person name="Brunet F."/>
            <person name="Petit J.-L."/>
            <person name="Stange-Thomann N."/>
            <person name="Mauceli E."/>
            <person name="Bouneau L."/>
            <person name="Fischer C."/>
            <person name="Ozouf-Costaz C."/>
            <person name="Bernot A."/>
            <person name="Nicaud S."/>
            <person name="Jaffe D."/>
            <person name="Fisher S."/>
            <person name="Lutfalla G."/>
            <person name="Dossat C."/>
            <person name="Segurens B."/>
            <person name="Dasilva C."/>
            <person name="Salanoubat M."/>
            <person name="Levy M."/>
            <person name="Boudet N."/>
            <person name="Castellano S."/>
            <person name="Anthouard V."/>
            <person name="Jubin C."/>
            <person name="Castelli V."/>
            <person name="Katinka M."/>
            <person name="Vacherie B."/>
            <person name="Biemont C."/>
            <person name="Skalli Z."/>
            <person name="Cattolico L."/>
            <person name="Poulain J."/>
            <person name="De Berardinis V."/>
            <person name="Cruaud C."/>
            <person name="Duprat S."/>
            <person name="Brottier P."/>
            <person name="Coutanceau J.-P."/>
            <person name="Gouzy J."/>
            <person name="Parra G."/>
            <person name="Lardier G."/>
            <person name="Chapple C."/>
            <person name="McKernan K.J."/>
            <person name="McEwan P."/>
            <person name="Bosak S."/>
            <person name="Kellis M."/>
            <person name="Volff J.-N."/>
            <person name="Guigo R."/>
            <person name="Zody M.C."/>
            <person name="Mesirov J."/>
            <person name="Lindblad-Toh K."/>
            <person name="Birren B."/>
            <person name="Nusbaum C."/>
            <person name="Kahn D."/>
            <person name="Robinson-Rechavi M."/>
            <person name="Laudet V."/>
            <person name="Schachter V."/>
            <person name="Quetier F."/>
            <person name="Saurin W."/>
            <person name="Scarpelli C."/>
            <person name="Wincker P."/>
            <person name="Lander E.S."/>
            <person name="Weissenbach J."/>
            <person name="Roest Crollius H."/>
        </authorList>
    </citation>
    <scope>NUCLEOTIDE SEQUENCE [LARGE SCALE GENOMIC DNA]</scope>
</reference>
<feature type="compositionally biased region" description="Basic and acidic residues" evidence="1">
    <location>
        <begin position="50"/>
        <end position="61"/>
    </location>
</feature>
<accession>Q4T929</accession>